<dbReference type="RefSeq" id="WP_106393281.1">
    <property type="nucleotide sequence ID" value="NZ_PVNK01000171.1"/>
</dbReference>
<accession>A0A2S9XRA7</accession>
<proteinExistence type="predicted"/>
<dbReference type="Gene3D" id="3.40.47.10">
    <property type="match status" value="1"/>
</dbReference>
<dbReference type="GO" id="GO:0016746">
    <property type="term" value="F:acyltransferase activity"/>
    <property type="evidence" value="ECO:0007669"/>
    <property type="project" value="InterPro"/>
</dbReference>
<protein>
    <submittedName>
        <fullName evidence="2">3-oxoacyl-(Acyl carrier protein) synthase</fullName>
    </submittedName>
</protein>
<keyword evidence="3" id="KW-1185">Reference proteome</keyword>
<dbReference type="SUPFAM" id="SSF53901">
    <property type="entry name" value="Thiolase-like"/>
    <property type="match status" value="2"/>
</dbReference>
<feature type="chain" id="PRO_5015686916" evidence="1">
    <location>
        <begin position="19"/>
        <end position="355"/>
    </location>
</feature>
<reference evidence="2 3" key="1">
    <citation type="submission" date="2018-03" db="EMBL/GenBank/DDBJ databases">
        <title>Draft Genome Sequences of the Obligatory Marine Myxobacteria Enhygromyxa salina SWB005.</title>
        <authorList>
            <person name="Poehlein A."/>
            <person name="Moghaddam J.A."/>
            <person name="Harms H."/>
            <person name="Alanjari M."/>
            <person name="Koenig G.M."/>
            <person name="Daniel R."/>
            <person name="Schaeberle T.F."/>
        </authorList>
    </citation>
    <scope>NUCLEOTIDE SEQUENCE [LARGE SCALE GENOMIC DNA]</scope>
    <source>
        <strain evidence="2 3">SWB005</strain>
    </source>
</reference>
<dbReference type="InterPro" id="IPR016039">
    <property type="entry name" value="Thiolase-like"/>
</dbReference>
<dbReference type="Proteomes" id="UP000237968">
    <property type="component" value="Unassembled WGS sequence"/>
</dbReference>
<feature type="signal peptide" evidence="1">
    <location>
        <begin position="1"/>
        <end position="18"/>
    </location>
</feature>
<evidence type="ECO:0000256" key="1">
    <source>
        <dbReference type="SAM" id="SignalP"/>
    </source>
</evidence>
<organism evidence="2 3">
    <name type="scientific">Enhygromyxa salina</name>
    <dbReference type="NCBI Taxonomy" id="215803"/>
    <lineage>
        <taxon>Bacteria</taxon>
        <taxon>Pseudomonadati</taxon>
        <taxon>Myxococcota</taxon>
        <taxon>Polyangia</taxon>
        <taxon>Nannocystales</taxon>
        <taxon>Nannocystaceae</taxon>
        <taxon>Enhygromyxa</taxon>
    </lineage>
</organism>
<dbReference type="OrthoDB" id="3078238at2"/>
<gene>
    <name evidence="2" type="ORF">ENSA5_39710</name>
</gene>
<evidence type="ECO:0000313" key="3">
    <source>
        <dbReference type="Proteomes" id="UP000237968"/>
    </source>
</evidence>
<keyword evidence="1" id="KW-0732">Signal</keyword>
<comment type="caution">
    <text evidence="2">The sequence shown here is derived from an EMBL/GenBank/DDBJ whole genome shotgun (WGS) entry which is preliminary data.</text>
</comment>
<dbReference type="EMBL" id="PVNK01000171">
    <property type="protein sequence ID" value="PRP95386.1"/>
    <property type="molecule type" value="Genomic_DNA"/>
</dbReference>
<evidence type="ECO:0000313" key="2">
    <source>
        <dbReference type="EMBL" id="PRP95386.1"/>
    </source>
</evidence>
<name>A0A2S9XRA7_9BACT</name>
<dbReference type="AlphaFoldDB" id="A0A2S9XRA7"/>
<sequence>MNLFVAAIGMTCPVGYLAATACAAMRCQLNRRRELTYHDRTGEPIVGSAMHDWFEVGTARSERIAVLAARAIEDALRGLGERGETDRALERHPLILALASTLGDRERAALTQRVCALLEARLGVRVDPRRVGVIADDAAGAYRGLAWAAELFASAQAEACIVCAADSLISARELLRLERAQRLVCALDSDGLIPGEAAACVVVQPRRDRPLGPARGQVLGLGFAREASSLTNDVPLRADGLVAATRAALDQAGRELHEVDLRMSDLTGESFFFKEQTLLLTRVMTTPRPELPLWACATTLGHTGAAAGMCNLVWAHAANARGYAPGPLVFACAGSDDGLRGALVLSLSPREPSRT</sequence>